<dbReference type="EMBL" id="JZWT02000010">
    <property type="protein sequence ID" value="MFB6490548.1"/>
    <property type="molecule type" value="Genomic_DNA"/>
</dbReference>
<protein>
    <submittedName>
        <fullName evidence="1">Sulfite exporter TauE/SafE family protein</fullName>
    </submittedName>
</protein>
<accession>A0ACC6V0S5</accession>
<comment type="caution">
    <text evidence="1">The sequence shown here is derived from an EMBL/GenBank/DDBJ whole genome shotgun (WGS) entry which is preliminary data.</text>
</comment>
<dbReference type="Proteomes" id="UP000033636">
    <property type="component" value="Unassembled WGS sequence"/>
</dbReference>
<organism evidence="1 2">
    <name type="scientific">Thermoproteus sp. AZ2</name>
    <dbReference type="NCBI Taxonomy" id="1609232"/>
    <lineage>
        <taxon>Archaea</taxon>
        <taxon>Thermoproteota</taxon>
        <taxon>Thermoprotei</taxon>
        <taxon>Thermoproteales</taxon>
        <taxon>Thermoproteaceae</taxon>
        <taxon>Thermoproteus</taxon>
    </lineage>
</organism>
<evidence type="ECO:0000313" key="2">
    <source>
        <dbReference type="Proteomes" id="UP000033636"/>
    </source>
</evidence>
<gene>
    <name evidence="1" type="ORF">TU35_004760</name>
</gene>
<evidence type="ECO:0000313" key="1">
    <source>
        <dbReference type="EMBL" id="MFB6490548.1"/>
    </source>
</evidence>
<sequence length="235" mass="24351">MNYLIPPLAGFLGGVLGPLIGVGGGVIIVPLLNLSGFSFQASVAASLFSIVITSLVSVLTRGGTVLRYARYAAAPAAAAVLASILSVKYGGPIVERLYGIYLLSIAALMYLSPRAARPKPLLGGLLIVLGGLASAAFGIGGGTIYMPALTMLMGLEAREATAVSMALILPTTTAGVISYAAQGVLVWPLAVLVAVFSALGSFLTNKYIVKKLKSKYIYVIFILYSIATGIYYLIK</sequence>
<proteinExistence type="predicted"/>
<name>A0ACC6V0S5_9CREN</name>
<reference evidence="1" key="1">
    <citation type="submission" date="2024-07" db="EMBL/GenBank/DDBJ databases">
        <title>Metagenome and Metagenome-Assembled Genomes of Archaea from a hot spring from the geothermal field of Los Azufres, Mexico.</title>
        <authorList>
            <person name="Marin-Paredes R."/>
            <person name="Martinez-Romero E."/>
            <person name="Servin-Garciduenas L.E."/>
        </authorList>
    </citation>
    <scope>NUCLEOTIDE SEQUENCE</scope>
</reference>